<feature type="region of interest" description="Disordered" evidence="1">
    <location>
        <begin position="1"/>
        <end position="24"/>
    </location>
</feature>
<proteinExistence type="predicted"/>
<dbReference type="Proteomes" id="UP000299102">
    <property type="component" value="Unassembled WGS sequence"/>
</dbReference>
<dbReference type="InterPro" id="IPR036397">
    <property type="entry name" value="RNaseH_sf"/>
</dbReference>
<evidence type="ECO:0008006" key="4">
    <source>
        <dbReference type="Google" id="ProtNLM"/>
    </source>
</evidence>
<reference evidence="2 3" key="1">
    <citation type="journal article" date="2019" name="Commun. Biol.">
        <title>The bagworm genome reveals a unique fibroin gene that provides high tensile strength.</title>
        <authorList>
            <person name="Kono N."/>
            <person name="Nakamura H."/>
            <person name="Ohtoshi R."/>
            <person name="Tomita M."/>
            <person name="Numata K."/>
            <person name="Arakawa K."/>
        </authorList>
    </citation>
    <scope>NUCLEOTIDE SEQUENCE [LARGE SCALE GENOMIC DNA]</scope>
</reference>
<accession>A0A4C1YAI2</accession>
<dbReference type="Gene3D" id="3.30.420.10">
    <property type="entry name" value="Ribonuclease H-like superfamily/Ribonuclease H"/>
    <property type="match status" value="1"/>
</dbReference>
<evidence type="ECO:0000313" key="3">
    <source>
        <dbReference type="Proteomes" id="UP000299102"/>
    </source>
</evidence>
<keyword evidence="3" id="KW-1185">Reference proteome</keyword>
<gene>
    <name evidence="2" type="ORF">EVAR_56059_1</name>
</gene>
<dbReference type="GO" id="GO:0003676">
    <property type="term" value="F:nucleic acid binding"/>
    <property type="evidence" value="ECO:0007669"/>
    <property type="project" value="InterPro"/>
</dbReference>
<feature type="compositionally biased region" description="Low complexity" evidence="1">
    <location>
        <begin position="1"/>
        <end position="15"/>
    </location>
</feature>
<dbReference type="OrthoDB" id="10017160at2759"/>
<evidence type="ECO:0000313" key="2">
    <source>
        <dbReference type="EMBL" id="GBP71902.1"/>
    </source>
</evidence>
<name>A0A4C1YAI2_EUMVA</name>
<comment type="caution">
    <text evidence="2">The sequence shown here is derived from an EMBL/GenBank/DDBJ whole genome shotgun (WGS) entry which is preliminary data.</text>
</comment>
<dbReference type="AlphaFoldDB" id="A0A4C1YAI2"/>
<dbReference type="EMBL" id="BGZK01001125">
    <property type="protein sequence ID" value="GBP71902.1"/>
    <property type="molecule type" value="Genomic_DNA"/>
</dbReference>
<organism evidence="2 3">
    <name type="scientific">Eumeta variegata</name>
    <name type="common">Bagworm moth</name>
    <name type="synonym">Eumeta japonica</name>
    <dbReference type="NCBI Taxonomy" id="151549"/>
    <lineage>
        <taxon>Eukaryota</taxon>
        <taxon>Metazoa</taxon>
        <taxon>Ecdysozoa</taxon>
        <taxon>Arthropoda</taxon>
        <taxon>Hexapoda</taxon>
        <taxon>Insecta</taxon>
        <taxon>Pterygota</taxon>
        <taxon>Neoptera</taxon>
        <taxon>Endopterygota</taxon>
        <taxon>Lepidoptera</taxon>
        <taxon>Glossata</taxon>
        <taxon>Ditrysia</taxon>
        <taxon>Tineoidea</taxon>
        <taxon>Psychidae</taxon>
        <taxon>Oiketicinae</taxon>
        <taxon>Eumeta</taxon>
    </lineage>
</organism>
<evidence type="ECO:0000256" key="1">
    <source>
        <dbReference type="SAM" id="MobiDB-lite"/>
    </source>
</evidence>
<sequence length="122" mass="13850">MQSASAARSRPRAAADMAPSHRRPPSLLLVAGGYSDCICDYVAFEMKLQTTNYVGTLGIKILTRSPYSPDLAQYDFYLLSKIKEKLRGKRFMQVEEAAPAYEEAVEETPKFERAKCFSRWFI</sequence>
<protein>
    <recommendedName>
        <fullName evidence="4">Histone-lysine N-methyltransferase SETMAR</fullName>
    </recommendedName>
</protein>